<dbReference type="PANTHER" id="PTHR33498">
    <property type="entry name" value="TRANSPOSASE FOR INSERTION SEQUENCE ELEMENT IS1557"/>
    <property type="match status" value="1"/>
</dbReference>
<dbReference type="EMBL" id="FQZP01000102">
    <property type="protein sequence ID" value="SHJ63124.1"/>
    <property type="molecule type" value="Genomic_DNA"/>
</dbReference>
<protein>
    <submittedName>
        <fullName evidence="2">Transposase</fullName>
    </submittedName>
</protein>
<dbReference type="PANTHER" id="PTHR33498:SF1">
    <property type="entry name" value="TRANSPOSASE FOR INSERTION SEQUENCE ELEMENT IS1557"/>
    <property type="match status" value="1"/>
</dbReference>
<evidence type="ECO:0000259" key="1">
    <source>
        <dbReference type="Pfam" id="PF01610"/>
    </source>
</evidence>
<dbReference type="InterPro" id="IPR047951">
    <property type="entry name" value="Transpos_ISL3"/>
</dbReference>
<proteinExistence type="predicted"/>
<dbReference type="Pfam" id="PF01610">
    <property type="entry name" value="DDE_Tnp_ISL3"/>
    <property type="match status" value="1"/>
</dbReference>
<dbReference type="AlphaFoldDB" id="A0A1M6KW66"/>
<sequence>MYRYFSKYKDRYNVQYAVIDMSGPFRSIIKTLFPRAQIVADKYHVVRQVAWAFENVRKAEQKKFHEQRRKYFKRSRKLLLKRPENLTPTEVDQVESMLRISERLRQAYVLKNEFYKVMDSKNSYEAKQRLARWNMLFYGYNLPEFNDC</sequence>
<dbReference type="InterPro" id="IPR002560">
    <property type="entry name" value="Transposase_DDE"/>
</dbReference>
<evidence type="ECO:0000313" key="3">
    <source>
        <dbReference type="Proteomes" id="UP000324781"/>
    </source>
</evidence>
<organism evidence="2 3">
    <name type="scientific">Thermoclostridium caenicola</name>
    <dbReference type="NCBI Taxonomy" id="659425"/>
    <lineage>
        <taxon>Bacteria</taxon>
        <taxon>Bacillati</taxon>
        <taxon>Bacillota</taxon>
        <taxon>Clostridia</taxon>
        <taxon>Eubacteriales</taxon>
        <taxon>Oscillospiraceae</taxon>
        <taxon>Thermoclostridium</taxon>
    </lineage>
</organism>
<dbReference type="Proteomes" id="UP000324781">
    <property type="component" value="Unassembled WGS sequence"/>
</dbReference>
<gene>
    <name evidence="2" type="ORF">SAMN05444373_11022</name>
</gene>
<accession>A0A1M6KW66</accession>
<evidence type="ECO:0000313" key="2">
    <source>
        <dbReference type="EMBL" id="SHJ63124.1"/>
    </source>
</evidence>
<reference evidence="2 3" key="1">
    <citation type="submission" date="2016-11" db="EMBL/GenBank/DDBJ databases">
        <authorList>
            <person name="Varghese N."/>
            <person name="Submissions S."/>
        </authorList>
    </citation>
    <scope>NUCLEOTIDE SEQUENCE [LARGE SCALE GENOMIC DNA]</scope>
    <source>
        <strain evidence="2 3">DSM 19027</strain>
    </source>
</reference>
<feature type="non-terminal residue" evidence="2">
    <location>
        <position position="148"/>
    </location>
</feature>
<keyword evidence="3" id="KW-1185">Reference proteome</keyword>
<name>A0A1M6KW66_9FIRM</name>
<feature type="domain" description="Transposase IS204/IS1001/IS1096/IS1165 DDE" evidence="1">
    <location>
        <begin position="4"/>
        <end position="147"/>
    </location>
</feature>